<dbReference type="Proteomes" id="UP001141259">
    <property type="component" value="Unassembled WGS sequence"/>
</dbReference>
<dbReference type="PANTHER" id="PTHR48078">
    <property type="entry name" value="THREONINE DEHYDRATASE, MITOCHONDRIAL-RELATED"/>
    <property type="match status" value="1"/>
</dbReference>
<dbReference type="PANTHER" id="PTHR48078:SF6">
    <property type="entry name" value="L-THREONINE DEHYDRATASE CATABOLIC TDCB"/>
    <property type="match status" value="1"/>
</dbReference>
<dbReference type="GO" id="GO:0006565">
    <property type="term" value="P:L-serine catabolic process"/>
    <property type="evidence" value="ECO:0007669"/>
    <property type="project" value="TreeGrafter"/>
</dbReference>
<proteinExistence type="inferred from homology"/>
<evidence type="ECO:0000256" key="3">
    <source>
        <dbReference type="ARBA" id="ARBA00010869"/>
    </source>
</evidence>
<dbReference type="SUPFAM" id="SSF53686">
    <property type="entry name" value="Tryptophan synthase beta subunit-like PLP-dependent enzymes"/>
    <property type="match status" value="1"/>
</dbReference>
<dbReference type="InterPro" id="IPR000634">
    <property type="entry name" value="Ser/Thr_deHydtase_PyrdxlP-BS"/>
</dbReference>
<reference evidence="10" key="1">
    <citation type="submission" date="2022-08" db="EMBL/GenBank/DDBJ databases">
        <authorList>
            <person name="Tistechok S."/>
            <person name="Samborskyy M."/>
            <person name="Roman I."/>
        </authorList>
    </citation>
    <scope>NUCLEOTIDE SEQUENCE</scope>
    <source>
        <strain evidence="10">DSM 103496</strain>
    </source>
</reference>
<comment type="function">
    <text evidence="7">Catalyzes the anaerobic formation of alpha-ketobutyrate and ammonia from threonine in a two-step reaction. The first step involved a dehydration of threonine and a production of enamine intermediates (aminocrotonate), which tautomerizes to its imine form (iminobutyrate). Both intermediates are unstable and short-lived. The second step is the nonenzymatic hydrolysis of the enamine/imine intermediates to form 2-ketobutyrate and free ammonia. In the low water environment of the cell, the second step is accelerated by RidA.</text>
</comment>
<comment type="similarity">
    <text evidence="3">Belongs to the serine/threonine dehydratase family.</text>
</comment>
<protein>
    <recommendedName>
        <fullName evidence="4">threonine ammonia-lyase</fullName>
        <ecNumber evidence="4">4.3.1.19</ecNumber>
    </recommendedName>
    <alternativeName>
        <fullName evidence="8">Threonine deaminase</fullName>
    </alternativeName>
</protein>
<evidence type="ECO:0000313" key="11">
    <source>
        <dbReference type="Proteomes" id="UP001141259"/>
    </source>
</evidence>
<dbReference type="FunFam" id="3.40.50.1100:FF:000005">
    <property type="entry name" value="Threonine dehydratase catabolic"/>
    <property type="match status" value="1"/>
</dbReference>
<evidence type="ECO:0000256" key="8">
    <source>
        <dbReference type="ARBA" id="ARBA00031427"/>
    </source>
</evidence>
<organism evidence="10 11">
    <name type="scientific">Umezawaea endophytica</name>
    <dbReference type="NCBI Taxonomy" id="1654476"/>
    <lineage>
        <taxon>Bacteria</taxon>
        <taxon>Bacillati</taxon>
        <taxon>Actinomycetota</taxon>
        <taxon>Actinomycetes</taxon>
        <taxon>Pseudonocardiales</taxon>
        <taxon>Pseudonocardiaceae</taxon>
        <taxon>Umezawaea</taxon>
    </lineage>
</organism>
<dbReference type="Pfam" id="PF00291">
    <property type="entry name" value="PALP"/>
    <property type="match status" value="1"/>
</dbReference>
<evidence type="ECO:0000256" key="5">
    <source>
        <dbReference type="ARBA" id="ARBA00022898"/>
    </source>
</evidence>
<comment type="catalytic activity">
    <reaction evidence="1">
        <text>L-threonine = 2-oxobutanoate + NH4(+)</text>
        <dbReference type="Rhea" id="RHEA:22108"/>
        <dbReference type="ChEBI" id="CHEBI:16763"/>
        <dbReference type="ChEBI" id="CHEBI:28938"/>
        <dbReference type="ChEBI" id="CHEBI:57926"/>
        <dbReference type="EC" id="4.3.1.19"/>
    </reaction>
</comment>
<dbReference type="RefSeq" id="WP_259624360.1">
    <property type="nucleotide sequence ID" value="NZ_JANYMP010000008.1"/>
</dbReference>
<evidence type="ECO:0000256" key="2">
    <source>
        <dbReference type="ARBA" id="ARBA00001933"/>
    </source>
</evidence>
<name>A0A9X2VMP4_9PSEU</name>
<gene>
    <name evidence="10" type="ORF">NZH93_18490</name>
</gene>
<evidence type="ECO:0000256" key="1">
    <source>
        <dbReference type="ARBA" id="ARBA00001274"/>
    </source>
</evidence>
<dbReference type="GO" id="GO:0006567">
    <property type="term" value="P:L-threonine catabolic process"/>
    <property type="evidence" value="ECO:0007669"/>
    <property type="project" value="TreeGrafter"/>
</dbReference>
<dbReference type="PROSITE" id="PS00165">
    <property type="entry name" value="DEHYDRATASE_SER_THR"/>
    <property type="match status" value="1"/>
</dbReference>
<dbReference type="InterPro" id="IPR001926">
    <property type="entry name" value="TrpB-like_PALP"/>
</dbReference>
<keyword evidence="5" id="KW-0663">Pyridoxal phosphate</keyword>
<dbReference type="AlphaFoldDB" id="A0A9X2VMP4"/>
<evidence type="ECO:0000256" key="7">
    <source>
        <dbReference type="ARBA" id="ARBA00025527"/>
    </source>
</evidence>
<evidence type="ECO:0000256" key="6">
    <source>
        <dbReference type="ARBA" id="ARBA00023239"/>
    </source>
</evidence>
<dbReference type="InterPro" id="IPR036052">
    <property type="entry name" value="TrpB-like_PALP_sf"/>
</dbReference>
<comment type="cofactor">
    <cofactor evidence="2">
        <name>pyridoxal 5'-phosphate</name>
        <dbReference type="ChEBI" id="CHEBI:597326"/>
    </cofactor>
</comment>
<keyword evidence="11" id="KW-1185">Reference proteome</keyword>
<evidence type="ECO:0000256" key="4">
    <source>
        <dbReference type="ARBA" id="ARBA00012096"/>
    </source>
</evidence>
<dbReference type="CDD" id="cd01562">
    <property type="entry name" value="Thr-dehyd"/>
    <property type="match status" value="1"/>
</dbReference>
<dbReference type="EMBL" id="JANYMP010000008">
    <property type="protein sequence ID" value="MCS7478852.1"/>
    <property type="molecule type" value="Genomic_DNA"/>
</dbReference>
<dbReference type="GO" id="GO:0009097">
    <property type="term" value="P:isoleucine biosynthetic process"/>
    <property type="evidence" value="ECO:0007669"/>
    <property type="project" value="TreeGrafter"/>
</dbReference>
<evidence type="ECO:0000259" key="9">
    <source>
        <dbReference type="Pfam" id="PF00291"/>
    </source>
</evidence>
<comment type="caution">
    <text evidence="10">The sequence shown here is derived from an EMBL/GenBank/DDBJ whole genome shotgun (WGS) entry which is preliminary data.</text>
</comment>
<dbReference type="GO" id="GO:0004794">
    <property type="term" value="F:threonine deaminase activity"/>
    <property type="evidence" value="ECO:0007669"/>
    <property type="project" value="UniProtKB-EC"/>
</dbReference>
<dbReference type="FunFam" id="3.40.50.1100:FF:000007">
    <property type="entry name" value="L-threonine dehydratase catabolic TdcB"/>
    <property type="match status" value="1"/>
</dbReference>
<keyword evidence="6" id="KW-0456">Lyase</keyword>
<dbReference type="InterPro" id="IPR050147">
    <property type="entry name" value="Ser/Thr_Dehydratase"/>
</dbReference>
<evidence type="ECO:0000313" key="10">
    <source>
        <dbReference type="EMBL" id="MCS7478852.1"/>
    </source>
</evidence>
<feature type="domain" description="Tryptophan synthase beta chain-like PALP" evidence="9">
    <location>
        <begin position="18"/>
        <end position="304"/>
    </location>
</feature>
<sequence>MRLVTISDIRAAAELVGPAVLRTPLLPCAWADPDRPLWLKPENLQPVGAFKIRGAYHALAKLPADVRALGVVAYSSGNHAQAVALAAKLFGVPAAIVVPDNTPQVKIDATRSHGAEVHVVPMTERESRARYLAHQRGSTLIPPFDHVDVIAGQGTIGLEIAEDLPSVETVLVPVSGGGLISGVAVAIKSLCPDARVIGVEPALAADAADSLRAGRRSASWPPAMRARTIADGLRAEPSELTFAHMRELVDGIVTVSEDEIRAAVTLLARQSRLVVEPSGAVVVAAYLNRRDELPLGKTVAVISGGNLDPALLAELLAV</sequence>
<dbReference type="Gene3D" id="3.40.50.1100">
    <property type="match status" value="2"/>
</dbReference>
<dbReference type="EC" id="4.3.1.19" evidence="4"/>
<dbReference type="GO" id="GO:0003941">
    <property type="term" value="F:L-serine ammonia-lyase activity"/>
    <property type="evidence" value="ECO:0007669"/>
    <property type="project" value="TreeGrafter"/>
</dbReference>
<dbReference type="GO" id="GO:0030170">
    <property type="term" value="F:pyridoxal phosphate binding"/>
    <property type="evidence" value="ECO:0007669"/>
    <property type="project" value="InterPro"/>
</dbReference>
<accession>A0A9X2VMP4</accession>